<dbReference type="Pfam" id="PF12838">
    <property type="entry name" value="Fer4_7"/>
    <property type="match status" value="1"/>
</dbReference>
<evidence type="ECO:0000259" key="9">
    <source>
        <dbReference type="PROSITE" id="PS51379"/>
    </source>
</evidence>
<feature type="domain" description="4Fe-4S ferredoxin-type" evidence="9">
    <location>
        <begin position="75"/>
        <end position="104"/>
    </location>
</feature>
<dbReference type="RefSeq" id="WP_128782474.1">
    <property type="nucleotide sequence ID" value="NZ_JAKJSG010000043.1"/>
</dbReference>
<dbReference type="PANTHER" id="PTHR30352:SF13">
    <property type="entry name" value="GLYCYL-RADICAL ENZYME ACTIVATING ENZYME YJJW-RELATED"/>
    <property type="match status" value="1"/>
</dbReference>
<evidence type="ECO:0000256" key="3">
    <source>
        <dbReference type="ARBA" id="ARBA00022485"/>
    </source>
</evidence>
<evidence type="ECO:0000256" key="8">
    <source>
        <dbReference type="ARBA" id="ARBA00023014"/>
    </source>
</evidence>
<keyword evidence="7" id="KW-0408">Iron</keyword>
<accession>A0A3S3S3B2</accession>
<comment type="cofactor">
    <cofactor evidence="1">
        <name>[4Fe-4S] cluster</name>
        <dbReference type="ChEBI" id="CHEBI:49883"/>
    </cofactor>
</comment>
<dbReference type="SUPFAM" id="SSF102114">
    <property type="entry name" value="Radical SAM enzymes"/>
    <property type="match status" value="1"/>
</dbReference>
<evidence type="ECO:0000256" key="6">
    <source>
        <dbReference type="ARBA" id="ARBA00023002"/>
    </source>
</evidence>
<evidence type="ECO:0000256" key="2">
    <source>
        <dbReference type="ARBA" id="ARBA00009777"/>
    </source>
</evidence>
<sequence length="298" mass="33136">MSNHLATATVSKTLNFSCVDGPGNRLVIFLQGCNFQCKNCHNPHTIGICDHCGDCIEHCPANALSMTTASPAGKTQVRWDANACTHCDTCLAVCPRQSNPKTEQYTVERMLAVIRKNSLFISGITVTGGEATLQLNFIIHLFEAIKASADLQHLSCMIDSNGSLSETGWKKVLPVLDGAMIDLKAWQQETHRWLTGREHHRVFQSIQLLGQHNKLHELRLLYIPTVTDFDVEIDELAKYLTLLPTDTRIRLNAFQHHGVTGEALDWPTCEKSEITLFAEQLAVRGVRNIVLPAVVIRS</sequence>
<dbReference type="PROSITE" id="PS51379">
    <property type="entry name" value="4FE4S_FER_2"/>
    <property type="match status" value="2"/>
</dbReference>
<comment type="caution">
    <text evidence="11">The sequence shown here is derived from an EMBL/GenBank/DDBJ whole genome shotgun (WGS) entry which is preliminary data.</text>
</comment>
<dbReference type="Gene3D" id="3.20.20.70">
    <property type="entry name" value="Aldolase class I"/>
    <property type="match status" value="1"/>
</dbReference>
<organism evidence="11 12">
    <name type="scientific">Photobacterium chitinilyticum</name>
    <dbReference type="NCBI Taxonomy" id="2485123"/>
    <lineage>
        <taxon>Bacteria</taxon>
        <taxon>Pseudomonadati</taxon>
        <taxon>Pseudomonadota</taxon>
        <taxon>Gammaproteobacteria</taxon>
        <taxon>Vibrionales</taxon>
        <taxon>Vibrionaceae</taxon>
        <taxon>Photobacterium</taxon>
    </lineage>
</organism>
<dbReference type="InterPro" id="IPR017896">
    <property type="entry name" value="4Fe4S_Fe-S-bd"/>
</dbReference>
<comment type="similarity">
    <text evidence="2">Belongs to the organic radical-activating enzymes family.</text>
</comment>
<dbReference type="PROSITE" id="PS00198">
    <property type="entry name" value="4FE4S_FER_1"/>
    <property type="match status" value="1"/>
</dbReference>
<protein>
    <submittedName>
        <fullName evidence="11">YjjW family glycine radical enzyme activase</fullName>
    </submittedName>
</protein>
<dbReference type="Pfam" id="PF13353">
    <property type="entry name" value="Fer4_12"/>
    <property type="match status" value="1"/>
</dbReference>
<keyword evidence="6" id="KW-0560">Oxidoreductase</keyword>
<dbReference type="InterPro" id="IPR007197">
    <property type="entry name" value="rSAM"/>
</dbReference>
<feature type="domain" description="Radical SAM core" evidence="10">
    <location>
        <begin position="19"/>
        <end position="292"/>
    </location>
</feature>
<gene>
    <name evidence="11" type="primary">yjjW</name>
    <name evidence="11" type="ORF">EDI28_03790</name>
</gene>
<dbReference type="Proteomes" id="UP000287563">
    <property type="component" value="Unassembled WGS sequence"/>
</dbReference>
<evidence type="ECO:0000256" key="1">
    <source>
        <dbReference type="ARBA" id="ARBA00001966"/>
    </source>
</evidence>
<proteinExistence type="inferred from homology"/>
<dbReference type="GO" id="GO:0016491">
    <property type="term" value="F:oxidoreductase activity"/>
    <property type="evidence" value="ECO:0007669"/>
    <property type="project" value="UniProtKB-KW"/>
</dbReference>
<dbReference type="PROSITE" id="PS51918">
    <property type="entry name" value="RADICAL_SAM"/>
    <property type="match status" value="1"/>
</dbReference>
<dbReference type="InterPro" id="IPR040074">
    <property type="entry name" value="BssD/PflA/YjjW"/>
</dbReference>
<dbReference type="SFLD" id="SFLDG01066">
    <property type="entry name" value="organic_radical-activating_enz"/>
    <property type="match status" value="1"/>
</dbReference>
<dbReference type="SFLD" id="SFLDF00392">
    <property type="entry name" value="YjjI_activase"/>
    <property type="match status" value="1"/>
</dbReference>
<dbReference type="InterPro" id="IPR012839">
    <property type="entry name" value="Organic_radical_activase"/>
</dbReference>
<evidence type="ECO:0000313" key="12">
    <source>
        <dbReference type="Proteomes" id="UP000287563"/>
    </source>
</evidence>
<feature type="domain" description="4Fe-4S ferredoxin-type" evidence="9">
    <location>
        <begin position="49"/>
        <end position="69"/>
    </location>
</feature>
<keyword evidence="12" id="KW-1185">Reference proteome</keyword>
<dbReference type="EMBL" id="RJLM01000001">
    <property type="protein sequence ID" value="RWX57165.1"/>
    <property type="molecule type" value="Genomic_DNA"/>
</dbReference>
<keyword evidence="8" id="KW-0411">Iron-sulfur</keyword>
<dbReference type="NCBIfam" id="TIGR04041">
    <property type="entry name" value="activase_YjjW"/>
    <property type="match status" value="1"/>
</dbReference>
<dbReference type="PROSITE" id="PS01087">
    <property type="entry name" value="RADICAL_ACTIVATING"/>
    <property type="match status" value="1"/>
</dbReference>
<dbReference type="InterPro" id="IPR058240">
    <property type="entry name" value="rSAM_sf"/>
</dbReference>
<name>A0A3S3S3B2_9GAMM</name>
<evidence type="ECO:0000256" key="4">
    <source>
        <dbReference type="ARBA" id="ARBA00022691"/>
    </source>
</evidence>
<dbReference type="InterPro" id="IPR023912">
    <property type="entry name" value="YjjW_bact"/>
</dbReference>
<dbReference type="InterPro" id="IPR034457">
    <property type="entry name" value="Organic_radical-activating"/>
</dbReference>
<dbReference type="Gene3D" id="3.30.70.20">
    <property type="match status" value="1"/>
</dbReference>
<dbReference type="InterPro" id="IPR017900">
    <property type="entry name" value="4Fe4S_Fe_S_CS"/>
</dbReference>
<dbReference type="SUPFAM" id="SSF54862">
    <property type="entry name" value="4Fe-4S ferredoxins"/>
    <property type="match status" value="1"/>
</dbReference>
<dbReference type="PANTHER" id="PTHR30352">
    <property type="entry name" value="PYRUVATE FORMATE-LYASE-ACTIVATING ENZYME"/>
    <property type="match status" value="1"/>
</dbReference>
<dbReference type="OrthoDB" id="9782387at2"/>
<dbReference type="SFLD" id="SFLDG01118">
    <property type="entry name" value="activating_enzymes__group_2"/>
    <property type="match status" value="1"/>
</dbReference>
<evidence type="ECO:0000259" key="10">
    <source>
        <dbReference type="PROSITE" id="PS51918"/>
    </source>
</evidence>
<keyword evidence="3" id="KW-0004">4Fe-4S</keyword>
<evidence type="ECO:0000256" key="5">
    <source>
        <dbReference type="ARBA" id="ARBA00022723"/>
    </source>
</evidence>
<dbReference type="GO" id="GO:0051539">
    <property type="term" value="F:4 iron, 4 sulfur cluster binding"/>
    <property type="evidence" value="ECO:0007669"/>
    <property type="project" value="UniProtKB-KW"/>
</dbReference>
<dbReference type="InterPro" id="IPR001989">
    <property type="entry name" value="Radical_activat_CS"/>
</dbReference>
<dbReference type="GO" id="GO:0046872">
    <property type="term" value="F:metal ion binding"/>
    <property type="evidence" value="ECO:0007669"/>
    <property type="project" value="UniProtKB-KW"/>
</dbReference>
<evidence type="ECO:0000256" key="7">
    <source>
        <dbReference type="ARBA" id="ARBA00023004"/>
    </source>
</evidence>
<reference evidence="11 12" key="1">
    <citation type="submission" date="2018-11" db="EMBL/GenBank/DDBJ databases">
        <title>Photobacterium sp. BEI247 sp. nov., a marine bacterium isolated from Yongle Blue Hole in the South China Sea.</title>
        <authorList>
            <person name="Wang X."/>
        </authorList>
    </citation>
    <scope>NUCLEOTIDE SEQUENCE [LARGE SCALE GENOMIC DNA]</scope>
    <source>
        <strain evidence="12">BEI247</strain>
    </source>
</reference>
<dbReference type="InterPro" id="IPR013785">
    <property type="entry name" value="Aldolase_TIM"/>
</dbReference>
<keyword evidence="5" id="KW-0479">Metal-binding</keyword>
<keyword evidence="4" id="KW-0949">S-adenosyl-L-methionine</keyword>
<dbReference type="SFLD" id="SFLDS00029">
    <property type="entry name" value="Radical_SAM"/>
    <property type="match status" value="1"/>
</dbReference>
<dbReference type="AlphaFoldDB" id="A0A3S3S3B2"/>
<dbReference type="PIRSF" id="PIRSF000371">
    <property type="entry name" value="PFL_act_enz"/>
    <property type="match status" value="1"/>
</dbReference>
<evidence type="ECO:0000313" key="11">
    <source>
        <dbReference type="EMBL" id="RWX57165.1"/>
    </source>
</evidence>